<keyword evidence="6 8" id="KW-1133">Transmembrane helix</keyword>
<dbReference type="PANTHER" id="PTHR33908:SF3">
    <property type="entry name" value="UNDECAPRENYL PHOSPHATE-ALPHA-4-AMINO-4-DEOXY-L-ARABINOSE ARABINOSYL TRANSFERASE"/>
    <property type="match status" value="1"/>
</dbReference>
<protein>
    <submittedName>
        <fullName evidence="10">4-amino-4-deoxy-L-arabinose transferase</fullName>
    </submittedName>
</protein>
<evidence type="ECO:0000256" key="3">
    <source>
        <dbReference type="ARBA" id="ARBA00022676"/>
    </source>
</evidence>
<feature type="transmembrane region" description="Helical" evidence="8">
    <location>
        <begin position="372"/>
        <end position="393"/>
    </location>
</feature>
<keyword evidence="4 10" id="KW-0808">Transferase</keyword>
<gene>
    <name evidence="10" type="ORF">SAMN05444370_111133</name>
</gene>
<feature type="transmembrane region" description="Helical" evidence="8">
    <location>
        <begin position="340"/>
        <end position="360"/>
    </location>
</feature>
<dbReference type="InterPro" id="IPR050297">
    <property type="entry name" value="LipidA_mod_glycosyltrf_83"/>
</dbReference>
<keyword evidence="5 8" id="KW-0812">Transmembrane</keyword>
<feature type="transmembrane region" description="Helical" evidence="8">
    <location>
        <begin position="287"/>
        <end position="308"/>
    </location>
</feature>
<feature type="transmembrane region" description="Helical" evidence="8">
    <location>
        <begin position="399"/>
        <end position="419"/>
    </location>
</feature>
<dbReference type="PANTHER" id="PTHR33908">
    <property type="entry name" value="MANNOSYLTRANSFERASE YKCB-RELATED"/>
    <property type="match status" value="1"/>
</dbReference>
<evidence type="ECO:0000256" key="7">
    <source>
        <dbReference type="ARBA" id="ARBA00023136"/>
    </source>
</evidence>
<dbReference type="RefSeq" id="WP_093254911.1">
    <property type="nucleotide sequence ID" value="NZ_FNQM01000011.1"/>
</dbReference>
<evidence type="ECO:0000256" key="5">
    <source>
        <dbReference type="ARBA" id="ARBA00022692"/>
    </source>
</evidence>
<feature type="transmembrane region" description="Helical" evidence="8">
    <location>
        <begin position="315"/>
        <end position="334"/>
    </location>
</feature>
<dbReference type="EMBL" id="FNQM01000011">
    <property type="protein sequence ID" value="SEA78153.1"/>
    <property type="molecule type" value="Genomic_DNA"/>
</dbReference>
<evidence type="ECO:0000256" key="6">
    <source>
        <dbReference type="ARBA" id="ARBA00022989"/>
    </source>
</evidence>
<dbReference type="STRING" id="89524.SAMN05444370_111133"/>
<comment type="subcellular location">
    <subcellularLocation>
        <location evidence="1">Cell membrane</location>
        <topology evidence="1">Multi-pass membrane protein</topology>
    </subcellularLocation>
</comment>
<keyword evidence="2" id="KW-1003">Cell membrane</keyword>
<evidence type="ECO:0000259" key="9">
    <source>
        <dbReference type="Pfam" id="PF13231"/>
    </source>
</evidence>
<evidence type="ECO:0000256" key="8">
    <source>
        <dbReference type="SAM" id="Phobius"/>
    </source>
</evidence>
<dbReference type="OrthoDB" id="9810951at2"/>
<dbReference type="GO" id="GO:0016763">
    <property type="term" value="F:pentosyltransferase activity"/>
    <property type="evidence" value="ECO:0007669"/>
    <property type="project" value="TreeGrafter"/>
</dbReference>
<dbReference type="InterPro" id="IPR038731">
    <property type="entry name" value="RgtA/B/C-like"/>
</dbReference>
<feature type="transmembrane region" description="Helical" evidence="8">
    <location>
        <begin position="113"/>
        <end position="131"/>
    </location>
</feature>
<dbReference type="AlphaFoldDB" id="A0A1H4DZE7"/>
<evidence type="ECO:0000256" key="2">
    <source>
        <dbReference type="ARBA" id="ARBA00022475"/>
    </source>
</evidence>
<accession>A0A1H4DZE7</accession>
<keyword evidence="7 8" id="KW-0472">Membrane</keyword>
<keyword evidence="11" id="KW-1185">Reference proteome</keyword>
<organism evidence="10 11">
    <name type="scientific">Rubrimonas cliftonensis</name>
    <dbReference type="NCBI Taxonomy" id="89524"/>
    <lineage>
        <taxon>Bacteria</taxon>
        <taxon>Pseudomonadati</taxon>
        <taxon>Pseudomonadota</taxon>
        <taxon>Alphaproteobacteria</taxon>
        <taxon>Rhodobacterales</taxon>
        <taxon>Paracoccaceae</taxon>
        <taxon>Rubrimonas</taxon>
    </lineage>
</organism>
<dbReference type="GO" id="GO:0010041">
    <property type="term" value="P:response to iron(III) ion"/>
    <property type="evidence" value="ECO:0007669"/>
    <property type="project" value="TreeGrafter"/>
</dbReference>
<feature type="transmembrane region" description="Helical" evidence="8">
    <location>
        <begin position="191"/>
        <end position="221"/>
    </location>
</feature>
<sequence length="561" mass="57163">MLDAVQKRRFGRETIVARLFSDSTSSGRLALAAFLLALLAFLPGQHALPVTDRDEARFAQASRQMLESGDFVDIRFQESARHNKPALAYWAQAAAASVAGGADAPIGAYRAPSWLAAAGAVALTVWAGSALVGRQAALLAGAGLAATILLAAEARLAKTDALLLMTCVAALGALARIHLGRGDPRRWAALLWLAVGAGLMIKGPIILIPVAGGLAGAAIAARSWAPLRRVRPLWGLPLALAVAAPWLIAITLISDGGFWSDSVGRDLLAKAVAGQESHGAPPGYHTLVALVAFWPWAVLLPVAAPAVWRARAEPATALLIGWAAATWIVFELTPTKLPHYVLPAYPALALLLAAAALRGLPDPGPRARAVMVSLWAVPAAALAGAATLGPLILTGAPSTGGLILGAAAAVAAVAAARALAGWRLAAFAPAAGGAALLGAAAVLQFALPALTMAFPAPAMAEATARWRCGDARPVALTTYREPSAVFHLGTATLLTDGGGAAAAVSEGRAGLAWIGAREAAAFLAVHPEATARAAVSGFNYSNGRQVALTLYDGREDAPCDG</sequence>
<name>A0A1H4DZE7_9RHOB</name>
<evidence type="ECO:0000256" key="4">
    <source>
        <dbReference type="ARBA" id="ARBA00022679"/>
    </source>
</evidence>
<feature type="domain" description="Glycosyltransferase RgtA/B/C/D-like" evidence="9">
    <location>
        <begin position="84"/>
        <end position="248"/>
    </location>
</feature>
<feature type="transmembrane region" description="Helical" evidence="8">
    <location>
        <begin position="161"/>
        <end position="179"/>
    </location>
</feature>
<keyword evidence="3" id="KW-0328">Glycosyltransferase</keyword>
<dbReference type="GO" id="GO:0005886">
    <property type="term" value="C:plasma membrane"/>
    <property type="evidence" value="ECO:0007669"/>
    <property type="project" value="UniProtKB-SubCell"/>
</dbReference>
<feature type="transmembrane region" description="Helical" evidence="8">
    <location>
        <begin position="426"/>
        <end position="447"/>
    </location>
</feature>
<evidence type="ECO:0000256" key="1">
    <source>
        <dbReference type="ARBA" id="ARBA00004651"/>
    </source>
</evidence>
<reference evidence="10 11" key="1">
    <citation type="submission" date="2016-10" db="EMBL/GenBank/DDBJ databases">
        <authorList>
            <person name="de Groot N.N."/>
        </authorList>
    </citation>
    <scope>NUCLEOTIDE SEQUENCE [LARGE SCALE GENOMIC DNA]</scope>
    <source>
        <strain evidence="10 11">DSM 15345</strain>
    </source>
</reference>
<dbReference type="Proteomes" id="UP000198703">
    <property type="component" value="Unassembled WGS sequence"/>
</dbReference>
<feature type="transmembrane region" description="Helical" evidence="8">
    <location>
        <begin position="137"/>
        <end position="154"/>
    </location>
</feature>
<proteinExistence type="predicted"/>
<dbReference type="Pfam" id="PF13231">
    <property type="entry name" value="PMT_2"/>
    <property type="match status" value="1"/>
</dbReference>
<evidence type="ECO:0000313" key="10">
    <source>
        <dbReference type="EMBL" id="SEA78153.1"/>
    </source>
</evidence>
<feature type="transmembrane region" description="Helical" evidence="8">
    <location>
        <begin position="233"/>
        <end position="253"/>
    </location>
</feature>
<evidence type="ECO:0000313" key="11">
    <source>
        <dbReference type="Proteomes" id="UP000198703"/>
    </source>
</evidence>
<dbReference type="GO" id="GO:0009103">
    <property type="term" value="P:lipopolysaccharide biosynthetic process"/>
    <property type="evidence" value="ECO:0007669"/>
    <property type="project" value="TreeGrafter"/>
</dbReference>